<proteinExistence type="predicted"/>
<dbReference type="AlphaFoldDB" id="A0A8K0CM96"/>
<feature type="region of interest" description="Disordered" evidence="1">
    <location>
        <begin position="238"/>
        <end position="270"/>
    </location>
</feature>
<keyword evidence="3" id="KW-1185">Reference proteome</keyword>
<evidence type="ECO:0000313" key="3">
    <source>
        <dbReference type="Proteomes" id="UP000801492"/>
    </source>
</evidence>
<dbReference type="Gene3D" id="3.30.40.10">
    <property type="entry name" value="Zinc/RING finger domain, C3HC4 (zinc finger)"/>
    <property type="match status" value="1"/>
</dbReference>
<gene>
    <name evidence="2" type="ORF">ILUMI_18352</name>
</gene>
<dbReference type="OrthoDB" id="6781095at2759"/>
<dbReference type="SUPFAM" id="SSF57903">
    <property type="entry name" value="FYVE/PHD zinc finger"/>
    <property type="match status" value="1"/>
</dbReference>
<accession>A0A8K0CM96</accession>
<dbReference type="Proteomes" id="UP000801492">
    <property type="component" value="Unassembled WGS sequence"/>
</dbReference>
<comment type="caution">
    <text evidence="2">The sequence shown here is derived from an EMBL/GenBank/DDBJ whole genome shotgun (WGS) entry which is preliminary data.</text>
</comment>
<name>A0A8K0CM96_IGNLU</name>
<evidence type="ECO:0000313" key="2">
    <source>
        <dbReference type="EMBL" id="KAF2887822.1"/>
    </source>
</evidence>
<sequence length="324" mass="37712">MIKCREYQEWAHEACADISDATIGANRESYGDAAVGYVHLKRDADLCVVKCRICPELRVKAKNYSVILQYYKFDFIGGYKHAVAFLMWLHRRGEEPAPTKKIKTFPNRHITSNAYNRECDLYTASNVGRRITQYGVVEHFTKAYNRISNIEKATNGFQAAGILPLNPNKFDDQLLDVTSSPQLQSSNRNSQIERLRQLHWIIKYHLEKLLQYLTYHRKNHSSIITSSPMKNILEEKEEKKQVKEQNLEKTETKNKNKKGTTQEKEVPEESEKENEYYRLICGETYADPLTEDWIKCYKCSSWTHEKCTSGKSTSRGYICDLCEH</sequence>
<dbReference type="InterPro" id="IPR011011">
    <property type="entry name" value="Znf_FYVE_PHD"/>
</dbReference>
<reference evidence="2" key="1">
    <citation type="submission" date="2019-08" db="EMBL/GenBank/DDBJ databases">
        <title>The genome of the North American firefly Photinus pyralis.</title>
        <authorList>
            <consortium name="Photinus pyralis genome working group"/>
            <person name="Fallon T.R."/>
            <person name="Sander Lower S.E."/>
            <person name="Weng J.-K."/>
        </authorList>
    </citation>
    <scope>NUCLEOTIDE SEQUENCE</scope>
    <source>
        <strain evidence="2">TRF0915ILg1</strain>
        <tissue evidence="2">Whole body</tissue>
    </source>
</reference>
<organism evidence="2 3">
    <name type="scientific">Ignelater luminosus</name>
    <name type="common">Cucubano</name>
    <name type="synonym">Pyrophorus luminosus</name>
    <dbReference type="NCBI Taxonomy" id="2038154"/>
    <lineage>
        <taxon>Eukaryota</taxon>
        <taxon>Metazoa</taxon>
        <taxon>Ecdysozoa</taxon>
        <taxon>Arthropoda</taxon>
        <taxon>Hexapoda</taxon>
        <taxon>Insecta</taxon>
        <taxon>Pterygota</taxon>
        <taxon>Neoptera</taxon>
        <taxon>Endopterygota</taxon>
        <taxon>Coleoptera</taxon>
        <taxon>Polyphaga</taxon>
        <taxon>Elateriformia</taxon>
        <taxon>Elateroidea</taxon>
        <taxon>Elateridae</taxon>
        <taxon>Agrypninae</taxon>
        <taxon>Pyrophorini</taxon>
        <taxon>Ignelater</taxon>
    </lineage>
</organism>
<evidence type="ECO:0008006" key="4">
    <source>
        <dbReference type="Google" id="ProtNLM"/>
    </source>
</evidence>
<dbReference type="EMBL" id="VTPC01081627">
    <property type="protein sequence ID" value="KAF2887822.1"/>
    <property type="molecule type" value="Genomic_DNA"/>
</dbReference>
<protein>
    <recommendedName>
        <fullName evidence="4">Zinc finger PHD-type domain-containing protein</fullName>
    </recommendedName>
</protein>
<dbReference type="InterPro" id="IPR013083">
    <property type="entry name" value="Znf_RING/FYVE/PHD"/>
</dbReference>
<evidence type="ECO:0000256" key="1">
    <source>
        <dbReference type="SAM" id="MobiDB-lite"/>
    </source>
</evidence>